<evidence type="ECO:0000256" key="1">
    <source>
        <dbReference type="SAM" id="MobiDB-lite"/>
    </source>
</evidence>
<comment type="caution">
    <text evidence="2">The sequence shown here is derived from an EMBL/GenBank/DDBJ whole genome shotgun (WGS) entry which is preliminary data.</text>
</comment>
<sequence>MGQPDSRNGTCSSGRFLSVPDGIIAVITPPPLRGRNEGSFAVTDEKDEHNRPATTRTRATRSARGTVTGVRGATGVDSLAAGRAARAATGSGTPGRDAAESGVVPVLFSASAEAHDTAVAAPDHGTDWRSPFGEPLRPASGE</sequence>
<accession>A0ABP6WNS1</accession>
<proteinExistence type="predicted"/>
<name>A0ABP6WNS1_9PSEU</name>
<gene>
    <name evidence="2" type="ORF">GCM10022222_40020</name>
</gene>
<dbReference type="Proteomes" id="UP001500689">
    <property type="component" value="Unassembled WGS sequence"/>
</dbReference>
<reference evidence="3" key="1">
    <citation type="journal article" date="2019" name="Int. J. Syst. Evol. Microbiol.">
        <title>The Global Catalogue of Microorganisms (GCM) 10K type strain sequencing project: providing services to taxonomists for standard genome sequencing and annotation.</title>
        <authorList>
            <consortium name="The Broad Institute Genomics Platform"/>
            <consortium name="The Broad Institute Genome Sequencing Center for Infectious Disease"/>
            <person name="Wu L."/>
            <person name="Ma J."/>
        </authorList>
    </citation>
    <scope>NUCLEOTIDE SEQUENCE [LARGE SCALE GENOMIC DNA]</scope>
    <source>
        <strain evidence="3">JCM 16898</strain>
    </source>
</reference>
<feature type="region of interest" description="Disordered" evidence="1">
    <location>
        <begin position="28"/>
        <end position="74"/>
    </location>
</feature>
<dbReference type="EMBL" id="BAAAZN010000008">
    <property type="protein sequence ID" value="GAA3552392.1"/>
    <property type="molecule type" value="Genomic_DNA"/>
</dbReference>
<evidence type="ECO:0000313" key="3">
    <source>
        <dbReference type="Proteomes" id="UP001500689"/>
    </source>
</evidence>
<evidence type="ECO:0000313" key="2">
    <source>
        <dbReference type="EMBL" id="GAA3552392.1"/>
    </source>
</evidence>
<protein>
    <submittedName>
        <fullName evidence="2">Uncharacterized protein</fullName>
    </submittedName>
</protein>
<feature type="region of interest" description="Disordered" evidence="1">
    <location>
        <begin position="115"/>
        <end position="142"/>
    </location>
</feature>
<keyword evidence="3" id="KW-1185">Reference proteome</keyword>
<feature type="compositionally biased region" description="Low complexity" evidence="1">
    <location>
        <begin position="52"/>
        <end position="74"/>
    </location>
</feature>
<organism evidence="2 3">
    <name type="scientific">Amycolatopsis ultiminotia</name>
    <dbReference type="NCBI Taxonomy" id="543629"/>
    <lineage>
        <taxon>Bacteria</taxon>
        <taxon>Bacillati</taxon>
        <taxon>Actinomycetota</taxon>
        <taxon>Actinomycetes</taxon>
        <taxon>Pseudonocardiales</taxon>
        <taxon>Pseudonocardiaceae</taxon>
        <taxon>Amycolatopsis</taxon>
    </lineage>
</organism>